<evidence type="ECO:0000256" key="2">
    <source>
        <dbReference type="ARBA" id="ARBA00022679"/>
    </source>
</evidence>
<keyword evidence="3" id="KW-1133">Transmembrane helix</keyword>
<feature type="transmembrane region" description="Helical" evidence="3">
    <location>
        <begin position="444"/>
        <end position="466"/>
    </location>
</feature>
<feature type="transmembrane region" description="Helical" evidence="3">
    <location>
        <begin position="976"/>
        <end position="995"/>
    </location>
</feature>
<dbReference type="InterPro" id="IPR037820">
    <property type="entry name" value="GH94N_NdvB"/>
</dbReference>
<dbReference type="CDD" id="cd11756">
    <property type="entry name" value="GH94N_ChvB_NdvB_1_like"/>
    <property type="match status" value="1"/>
</dbReference>
<dbReference type="Proteomes" id="UP001499994">
    <property type="component" value="Unassembled WGS sequence"/>
</dbReference>
<accession>A0ABP7KYU1</accession>
<dbReference type="Gene3D" id="2.70.98.40">
    <property type="entry name" value="Glycoside hydrolase, family 65, N-terminal domain"/>
    <property type="match status" value="2"/>
</dbReference>
<dbReference type="InterPro" id="IPR037824">
    <property type="entry name" value="GH94N_2_NdvB"/>
</dbReference>
<keyword evidence="3" id="KW-0812">Transmembrane</keyword>
<organism evidence="7 8">
    <name type="scientific">Gibbsiella dentisursi</name>
    <dbReference type="NCBI Taxonomy" id="796890"/>
    <lineage>
        <taxon>Bacteria</taxon>
        <taxon>Pseudomonadati</taxon>
        <taxon>Pseudomonadota</taxon>
        <taxon>Gammaproteobacteria</taxon>
        <taxon>Enterobacterales</taxon>
        <taxon>Yersiniaceae</taxon>
        <taxon>Gibbsiella</taxon>
    </lineage>
</organism>
<feature type="transmembrane region" description="Helical" evidence="3">
    <location>
        <begin position="849"/>
        <end position="867"/>
    </location>
</feature>
<keyword evidence="3" id="KW-0472">Membrane</keyword>
<dbReference type="SUPFAM" id="SSF74650">
    <property type="entry name" value="Galactose mutarotase-like"/>
    <property type="match status" value="2"/>
</dbReference>
<dbReference type="InterPro" id="IPR019282">
    <property type="entry name" value="Glycoamylase-like_cons_dom"/>
</dbReference>
<evidence type="ECO:0000256" key="1">
    <source>
        <dbReference type="ARBA" id="ARBA00022676"/>
    </source>
</evidence>
<dbReference type="Pfam" id="PF10091">
    <property type="entry name" value="Glycoamylase"/>
    <property type="match status" value="1"/>
</dbReference>
<feature type="domain" description="Glycosyl hydrolase 94 catalytic" evidence="6">
    <location>
        <begin position="2380"/>
        <end position="2803"/>
    </location>
</feature>
<dbReference type="EMBL" id="BAABDG010000002">
    <property type="protein sequence ID" value="GAA3891439.1"/>
    <property type="molecule type" value="Genomic_DNA"/>
</dbReference>
<comment type="caution">
    <text evidence="7">The sequence shown here is derived from an EMBL/GenBank/DDBJ whole genome shotgun (WGS) entry which is preliminary data.</text>
</comment>
<dbReference type="RefSeq" id="WP_346080218.1">
    <property type="nucleotide sequence ID" value="NZ_BAABDG010000002.1"/>
</dbReference>
<evidence type="ECO:0000259" key="4">
    <source>
        <dbReference type="Pfam" id="PF06165"/>
    </source>
</evidence>
<feature type="transmembrane region" description="Helical" evidence="3">
    <location>
        <begin position="952"/>
        <end position="970"/>
    </location>
</feature>
<dbReference type="Gene3D" id="2.60.420.10">
    <property type="entry name" value="Maltose phosphorylase, domain 3"/>
    <property type="match status" value="1"/>
</dbReference>
<dbReference type="Gene3D" id="1.50.10.140">
    <property type="match status" value="2"/>
</dbReference>
<gene>
    <name evidence="7" type="ORF">GCM10022405_16090</name>
</gene>
<evidence type="ECO:0000313" key="8">
    <source>
        <dbReference type="Proteomes" id="UP001499994"/>
    </source>
</evidence>
<sequence>MKEKRINWLNIFRQKKALAKAHQATRETSADTIQAELFSVDQMERHGQRLARSHKLTTHKTPYYLLQRLNDNERVLVDSCQTLSQCNKANMTPAGNWQLDNFYIIEEQIRAVRQHLPKNFGRGLPQLAPPHGCPRIYDIATEAIAHGDGRWDAENLARYIAAYQKETSLKLGELWALPGMLRLALLENLRRVAVEVAQIQQERNLADSWVTKMQEAAANDPANLIVVIADMARSNPPRTSAFVAELVRRLQGHGTMLALPLTWVEQRLTEVKMTSSELVHRFNQQLAANQLSVSNSITGLRQLSEMDWPEFVETLSQVERILQKDPTGIYGRMHFNTRDRYRHVIEMLARHCPYSEIEIAKQTLDMAQQAAQTPDAPQRSEHVGYYLIAQGRKALEQRLGVTLGVVTRVRHAFSQMPLLAWLGSLSLLTTASCAELLSQGHAAGISYLWLLLLAVPLVIVFSQLFLNALGNITGHSRAPQSLPRLDFSAGIPAECRTLIAVPTLLSSKSAIDQLINTLEVCYLGNDMAHLHFALLTDFTDAPQQQRADDDALLNYAVHHIETLNARYPGQAASHFFLFNRSRQWNDMQQVWMGYERKRGKLNALNDWLRNRGNAFSTQIGFGLEVLKNVKYVITLDSDTVLPRDTAHQLIAAMAHPLNQPRYDEASQRVVDGYAILQPRMAEEIPRYGQSRYAALSSATPGNDPYTLASSDIYQDLFGEGSFIGKGIYDVDVYARALRDVCPDNVILSHDLLEGCYARAGLISDVLLYEQYPSSYLVDVVRRTRWIRGDWQLLHWLRPSIKTASGVYVKNRLSMLSRWKLFDNLRRSLVAPSLMTLLFFSAVWLPINGYWLMAFLLPPLLPALLSLLQDGLRKPSYRPLARHMWLTVKSIGSNLRQLGLTLAVLPHQAWYSLRAIAITLWRMGVSKHNLQEWASYAHSINLNRITAANFYRVMWANPLAAALLLLAGVLYHGPLLALLLPLALLWALAPLLFCLLSRPPLRPAIPLSLAQRTVLRQLSRETWDFFATFVTAGENWLPPDNVQEMPATKIAHRTSPTNIGLALLADLTAYDFGYLTLAAAIQRIERTLATVSRLEHYRGHLYNWYDTRTLEPLSPRYISSVDSGNLAGHLLTLRAGLPALREQPAIDPQRMLNGLSDTLGLLEQHWGSSAPKALPALRQRLAVALQTPAGSLMALLEAMRHDGAELKKAAQEQPAAIHHWANALANELQALCQAWPQWYSWLDGEETHQEPLPTLAWLAAPPPGLKLSVERQAYLIQAGMLAKDCLQCLAALEQKLAQMAQMDFGFLYNQATHLLTIGFNCEQNRPDSGKYDLLASEVRLTNYVAIATNQIPQRSWYALGRLFTVLDRQPALMSWSGSMFEYLMPQLVMPAYPGSLLAQMCRTAVQWQIDWGKKYRVPWGVSESGYFGFDAQQNYQYHAFGVPGLGLRRGLSDDMVVAPYATVMALMVDARRAYRNLVTLESHGARGRYGFYEALDYTPSRLSHGQSFVVVRSYMAHHQGMSLLAFSHLLLNAPMVDRFASSPVFQSARLLLQERVPDAIELYGNRRQFEANDGLREPASVSAREFTHLDSLIPEVQLLANANYRLMLTQTGGSYRYWQNLALTRWREDATCDNWGAFCYLKDPQTGETWSNTWQPLGGAAQNDYAVFNDAGAKFQRTLGTLAVKTQVVVSPEDDIELRRVTLVNHGKQPRLIEVTSYAEVVLAPANNDLAHPAFSNLFVQTELLAEQDAILCHRRPREPHEQSPWLLHMMTVQQPRGSVSFETDRAKFIGRGRTAANPQALQQNGPLSNSAGAVLDPVIAIRQRVLLEPNIPVTLDIFYGVSESRAGSLGMLEKYRDRHLADRVFELAWSHSQVVLRQLNINEEEANLYNRLAGAVIFPGPEMRAAQGEISRNRRGQSGLWGHAISGDLPIVLLTVTDSENIALVQQLIQAHSYWQMKGLQVDLVIVNETAGGYRQDLQNDIMALISAGVASAHTQRAGGIFVRSSEHLAAEDRTLLLSVARIYLDDRQGALAAQLQQRLQVSPAQQRSLALISASTRLPTVAPLPQELPRPPLPAVGNLQFYNGTGGFSPDGREYIITLGANTATPMPWANVIANPGFGSVVSESGQSYTWFENAHEYRLTPWNNDPVSDSSGEAFYLRDEENGHIWSPTALPARGNGGYLTRHGFGYSVFEHRENGIDSQLTVFVAKAAPVKLFLLTLTNLSGRTRKLSATGYMEFILSDLRQNSAMHIATRGADAQNGCGILATNHYGGNGNERTAFFGVSGAHCSITGDRREFIGRNGTLAKPEALTRRRLSGNTGAGLDPCGAAQSAMALIDGDQRSVVFALGIGANAEQAEALLRQYLQEDVLLSALDQVKTSWRDILGKVQIHTPQPQVDLLANGWLLYQTLSCRIYARSGYYQSGGAFGFRDQLQDILALSHVLPQRMREQIVLCASHQFIEGDVLHWWHPPQGNGVRTRCSDDYLWLPLAVCHYLDATGDDGILAESIPYLEARQVPPGEESTYEQPQQSAVKETLYQHAARALKHGLRFGEHGLPLMGSGDWNDGMNRVGLEGRGESVWLGFFLFHILQRFGALAARRNDGDLAALCRQQADQLQQHLADHAWDGAWYRRGYFDDGTALGSQHSAECRIDAIAQSWAVLSGAGDTARNAVAMQALDEHLVDDHTGLIKLLTPPFNGEGPDPGYIRGYLPGVRENGGQYTHGAIWAVMAFAEMGNVERAWELLDLINPIVHSQDKGAVARYKVEPYVISADVYSEPPHTGRGGWSWYTGSAGWLYRLILESLLGLKRQGDMLAIETRLPAHWPQVTVSYREGGSEYHITLVQGSGKGQISVDGVPQPGLAFRLVDDGNPHQVAVMLAKVDG</sequence>
<dbReference type="InterPro" id="IPR010383">
    <property type="entry name" value="Glyco_hydrolase_94_b-supersand"/>
</dbReference>
<dbReference type="InterPro" id="IPR037018">
    <property type="entry name" value="GH65_N"/>
</dbReference>
<feature type="domain" description="Glycosyl hydrolase 94 supersandwich" evidence="4">
    <location>
        <begin position="2094"/>
        <end position="2365"/>
    </location>
</feature>
<feature type="domain" description="Glycosyl hydrolase 94 supersandwich" evidence="4">
    <location>
        <begin position="1586"/>
        <end position="1857"/>
    </location>
</feature>
<dbReference type="Pfam" id="PF06165">
    <property type="entry name" value="GH94_b-supersand"/>
    <property type="match status" value="2"/>
</dbReference>
<keyword evidence="2" id="KW-0808">Transferase</keyword>
<proteinExistence type="predicted"/>
<dbReference type="InterPro" id="IPR052047">
    <property type="entry name" value="GH94_Enzymes"/>
</dbReference>
<feature type="domain" description="Glycoamylase-like" evidence="5">
    <location>
        <begin position="1334"/>
        <end position="1525"/>
    </location>
</feature>
<dbReference type="SMART" id="SM01068">
    <property type="entry name" value="CBM_X"/>
    <property type="match status" value="2"/>
</dbReference>
<keyword evidence="8" id="KW-1185">Reference proteome</keyword>
<feature type="transmembrane region" description="Helical" evidence="3">
    <location>
        <begin position="1058"/>
        <end position="1080"/>
    </location>
</feature>
<dbReference type="Pfam" id="PF17167">
    <property type="entry name" value="Glyco_hydro_94"/>
    <property type="match status" value="1"/>
</dbReference>
<dbReference type="PANTHER" id="PTHR37469:SF2">
    <property type="entry name" value="CELLOBIONIC ACID PHOSPHORYLASE"/>
    <property type="match status" value="1"/>
</dbReference>
<dbReference type="CDD" id="cd11753">
    <property type="entry name" value="GH94N_ChvB_NdvB_2_like"/>
    <property type="match status" value="1"/>
</dbReference>
<dbReference type="Gene3D" id="1.50.10.10">
    <property type="match status" value="1"/>
</dbReference>
<dbReference type="InterPro" id="IPR012341">
    <property type="entry name" value="6hp_glycosidase-like_sf"/>
</dbReference>
<protein>
    <submittedName>
        <fullName evidence="7">Glucoamylase family protein</fullName>
    </submittedName>
</protein>
<dbReference type="SUPFAM" id="SSF48208">
    <property type="entry name" value="Six-hairpin glycosidases"/>
    <property type="match status" value="1"/>
</dbReference>
<reference evidence="8" key="1">
    <citation type="journal article" date="2019" name="Int. J. Syst. Evol. Microbiol.">
        <title>The Global Catalogue of Microorganisms (GCM) 10K type strain sequencing project: providing services to taxonomists for standard genome sequencing and annotation.</title>
        <authorList>
            <consortium name="The Broad Institute Genomics Platform"/>
            <consortium name="The Broad Institute Genome Sequencing Center for Infectious Disease"/>
            <person name="Wu L."/>
            <person name="Ma J."/>
        </authorList>
    </citation>
    <scope>NUCLEOTIDE SEQUENCE [LARGE SCALE GENOMIC DNA]</scope>
    <source>
        <strain evidence="8">JCM 17201</strain>
    </source>
</reference>
<evidence type="ECO:0000313" key="7">
    <source>
        <dbReference type="EMBL" id="GAA3891439.1"/>
    </source>
</evidence>
<dbReference type="InterPro" id="IPR011013">
    <property type="entry name" value="Gal_mutarotase_sf_dom"/>
</dbReference>
<evidence type="ECO:0000259" key="5">
    <source>
        <dbReference type="Pfam" id="PF10091"/>
    </source>
</evidence>
<feature type="transmembrane region" description="Helical" evidence="3">
    <location>
        <begin position="824"/>
        <end position="843"/>
    </location>
</feature>
<evidence type="ECO:0000256" key="3">
    <source>
        <dbReference type="SAM" id="Phobius"/>
    </source>
</evidence>
<evidence type="ECO:0000259" key="6">
    <source>
        <dbReference type="Pfam" id="PF17167"/>
    </source>
</evidence>
<dbReference type="InterPro" id="IPR033432">
    <property type="entry name" value="GH94_catalytic"/>
</dbReference>
<dbReference type="PANTHER" id="PTHR37469">
    <property type="entry name" value="CELLOBIONIC ACID PHOSPHORYLASE-RELATED"/>
    <property type="match status" value="1"/>
</dbReference>
<dbReference type="InterPro" id="IPR008928">
    <property type="entry name" value="6-hairpin_glycosidase_sf"/>
</dbReference>
<name>A0ABP7KYU1_9GAMM</name>
<keyword evidence="1" id="KW-0328">Glycosyltransferase</keyword>